<organism evidence="5">
    <name type="scientific">Dissoconium aciculare CBS 342.82</name>
    <dbReference type="NCBI Taxonomy" id="1314786"/>
    <lineage>
        <taxon>Eukaryota</taxon>
        <taxon>Fungi</taxon>
        <taxon>Dikarya</taxon>
        <taxon>Ascomycota</taxon>
        <taxon>Pezizomycotina</taxon>
        <taxon>Dothideomycetes</taxon>
        <taxon>Dothideomycetidae</taxon>
        <taxon>Mycosphaerellales</taxon>
        <taxon>Dissoconiaceae</taxon>
        <taxon>Dissoconium</taxon>
    </lineage>
</organism>
<dbReference type="InterPro" id="IPR050645">
    <property type="entry name" value="Histidine_acid_phosphatase"/>
</dbReference>
<dbReference type="RefSeq" id="XP_033464144.1">
    <property type="nucleotide sequence ID" value="XM_033602757.1"/>
</dbReference>
<dbReference type="PANTHER" id="PTHR11567">
    <property type="entry name" value="ACID PHOSPHATASE-RELATED"/>
    <property type="match status" value="1"/>
</dbReference>
<keyword evidence="4" id="KW-1185">Reference proteome</keyword>
<dbReference type="GeneID" id="54360557"/>
<dbReference type="PANTHER" id="PTHR11567:SF110">
    <property type="entry name" value="2-PHOSPHOXYLOSE PHOSPHATASE 1"/>
    <property type="match status" value="1"/>
</dbReference>
<reference evidence="5" key="1">
    <citation type="submission" date="2020-01" db="EMBL/GenBank/DDBJ databases">
        <authorList>
            <consortium name="DOE Joint Genome Institute"/>
            <person name="Haridas S."/>
            <person name="Albert R."/>
            <person name="Binder M."/>
            <person name="Bloem J."/>
            <person name="Labutti K."/>
            <person name="Salamov A."/>
            <person name="Andreopoulos B."/>
            <person name="Baker S.E."/>
            <person name="Barry K."/>
            <person name="Bills G."/>
            <person name="Bluhm B.H."/>
            <person name="Cannon C."/>
            <person name="Castanera R."/>
            <person name="Culley D.E."/>
            <person name="Daum C."/>
            <person name="Ezra D."/>
            <person name="Gonzalez J.B."/>
            <person name="Henrissat B."/>
            <person name="Kuo A."/>
            <person name="Liang C."/>
            <person name="Lipzen A."/>
            <person name="Lutzoni F."/>
            <person name="Magnuson J."/>
            <person name="Mondo S."/>
            <person name="Nolan M."/>
            <person name="Ohm R."/>
            <person name="Pangilinan J."/>
            <person name="Park H.-J."/>
            <person name="Ramirez L."/>
            <person name="Alfaro M."/>
            <person name="Sun H."/>
            <person name="Tritt A."/>
            <person name="Yoshinaga Y."/>
            <person name="Zwiers L.-H."/>
            <person name="Turgeon B.G."/>
            <person name="Goodwin S.B."/>
            <person name="Spatafora J.W."/>
            <person name="Crous P.W."/>
            <person name="Grigoriev I.V."/>
        </authorList>
    </citation>
    <scope>NUCLEOTIDE SEQUENCE</scope>
    <source>
        <strain evidence="5">CBS 342.82</strain>
    </source>
</reference>
<evidence type="ECO:0000256" key="3">
    <source>
        <dbReference type="ARBA" id="ARBA00022801"/>
    </source>
</evidence>
<dbReference type="AlphaFoldDB" id="A0A6J3MGW8"/>
<dbReference type="InterPro" id="IPR029033">
    <property type="entry name" value="His_PPase_superfam"/>
</dbReference>
<evidence type="ECO:0000313" key="5">
    <source>
        <dbReference type="RefSeq" id="XP_033464144.1"/>
    </source>
</evidence>
<dbReference type="PROSITE" id="PS00616">
    <property type="entry name" value="HIS_ACID_PHOSPHAT_1"/>
    <property type="match status" value="1"/>
</dbReference>
<dbReference type="Proteomes" id="UP000504637">
    <property type="component" value="Unplaced"/>
</dbReference>
<accession>A0A6J3MGW8</accession>
<dbReference type="EC" id="3.1.3.8" evidence="2"/>
<sequence length="497" mass="55459">MASLHPRPPYSDEEFANYYPSNLELKQVQILLRHGERTPVGPRFQNAGLHPYWPYCKAANAMRSIILGADGSLDTLVWQRTLETIGSQGRPALQSGPKGELDSMCQPGELTDRGRETTLALGQRFRQLYVNRLKFLPEFLDEDSRSNVRLQATVVPRALESVQQSFTGLYPPASRSPGLAPPEVIQRLYPDDTLLPNQGTCKRLKQLSTAFAERTAKLWNDSPEIGYLNKRLGKWMPKESPTIAVDSSPRLSGIMDTINATRAHGPATKLPEEFYDPQVLSNINRIVTEEWFIGYRESNEYRRLGIGALIGDLTQRMIENVRGLPVENSDKPFKLGMAGCHDTTIAATLTALGAFRVDQDLWPNFTSSIAFELFQTQNGIDSKAKPTPSWSSSIFSMIKPSASSALSTREPLSSLSSSERQQLDNHYVRVRYNDTPVTIPHCERPGNHLPGDTTFCTLAAFKQVADQMTPLDWRAECSSNLKESAFPSKVEPVMGIE</sequence>
<reference evidence="5" key="2">
    <citation type="submission" date="2020-04" db="EMBL/GenBank/DDBJ databases">
        <authorList>
            <consortium name="NCBI Genome Project"/>
        </authorList>
    </citation>
    <scope>NUCLEOTIDE SEQUENCE</scope>
    <source>
        <strain evidence="5">CBS 342.82</strain>
    </source>
</reference>
<protein>
    <recommendedName>
        <fullName evidence="2">3-phytase</fullName>
        <ecNumber evidence="2">3.1.3.8</ecNumber>
    </recommendedName>
</protein>
<reference evidence="5" key="3">
    <citation type="submission" date="2025-08" db="UniProtKB">
        <authorList>
            <consortium name="RefSeq"/>
        </authorList>
    </citation>
    <scope>IDENTIFICATION</scope>
    <source>
        <strain evidence="5">CBS 342.82</strain>
    </source>
</reference>
<dbReference type="SUPFAM" id="SSF53254">
    <property type="entry name" value="Phosphoglycerate mutase-like"/>
    <property type="match status" value="1"/>
</dbReference>
<keyword evidence="3" id="KW-0378">Hydrolase</keyword>
<name>A0A6J3MGW8_9PEZI</name>
<dbReference type="InterPro" id="IPR033379">
    <property type="entry name" value="Acid_Pase_AS"/>
</dbReference>
<dbReference type="InterPro" id="IPR000560">
    <property type="entry name" value="His_Pase_clade-2"/>
</dbReference>
<dbReference type="Pfam" id="PF00328">
    <property type="entry name" value="His_Phos_2"/>
    <property type="match status" value="1"/>
</dbReference>
<dbReference type="GO" id="GO:0016158">
    <property type="term" value="F:inositol hexakisphosphate 3-phosphatase activity"/>
    <property type="evidence" value="ECO:0007669"/>
    <property type="project" value="UniProtKB-EC"/>
</dbReference>
<dbReference type="CDD" id="cd07061">
    <property type="entry name" value="HP_HAP_like"/>
    <property type="match status" value="1"/>
</dbReference>
<proteinExistence type="inferred from homology"/>
<dbReference type="OrthoDB" id="10257284at2759"/>
<evidence type="ECO:0000313" key="4">
    <source>
        <dbReference type="Proteomes" id="UP000504637"/>
    </source>
</evidence>
<evidence type="ECO:0000256" key="1">
    <source>
        <dbReference type="ARBA" id="ARBA00005375"/>
    </source>
</evidence>
<comment type="similarity">
    <text evidence="1">Belongs to the histidine acid phosphatase family.</text>
</comment>
<gene>
    <name evidence="5" type="ORF">K489DRAFT_366304</name>
</gene>
<dbReference type="Gene3D" id="3.40.50.1240">
    <property type="entry name" value="Phosphoglycerate mutase-like"/>
    <property type="match status" value="1"/>
</dbReference>
<evidence type="ECO:0000256" key="2">
    <source>
        <dbReference type="ARBA" id="ARBA00012632"/>
    </source>
</evidence>